<keyword evidence="1" id="KW-0808">Transferase</keyword>
<dbReference type="EMBL" id="JQ674750">
    <property type="protein sequence ID" value="AFI60294.1"/>
    <property type="molecule type" value="Genomic_DNA"/>
</dbReference>
<dbReference type="SUPFAM" id="SSF53756">
    <property type="entry name" value="UDP-Glycosyltransferase/glycogen phosphorylase"/>
    <property type="match status" value="1"/>
</dbReference>
<feature type="domain" description="Glycosyltransferase subfamily 4-like N-terminal" evidence="3">
    <location>
        <begin position="57"/>
        <end position="183"/>
    </location>
</feature>
<dbReference type="RefSeq" id="WP_080320361.1">
    <property type="nucleotide sequence ID" value="NZ_CP078110.1"/>
</dbReference>
<organism evidence="4">
    <name type="scientific">Cronobacter sakazakii</name>
    <name type="common">Enterobacter sakazakii</name>
    <dbReference type="NCBI Taxonomy" id="28141"/>
    <lineage>
        <taxon>Bacteria</taxon>
        <taxon>Pseudomonadati</taxon>
        <taxon>Pseudomonadota</taxon>
        <taxon>Gammaproteobacteria</taxon>
        <taxon>Enterobacterales</taxon>
        <taxon>Enterobacteriaceae</taxon>
        <taxon>Cronobacter</taxon>
    </lineage>
</organism>
<evidence type="ECO:0000313" key="6">
    <source>
        <dbReference type="Proteomes" id="UP000244856"/>
    </source>
</evidence>
<dbReference type="Pfam" id="PF00534">
    <property type="entry name" value="Glycos_transf_1"/>
    <property type="match status" value="1"/>
</dbReference>
<accession>I1W2A9</accession>
<name>I1W2A9_CROSK</name>
<dbReference type="EMBL" id="NCTU01000002">
    <property type="protein sequence ID" value="PUW07049.1"/>
    <property type="molecule type" value="Genomic_DNA"/>
</dbReference>
<evidence type="ECO:0000313" key="5">
    <source>
        <dbReference type="EMBL" id="PUW07049.1"/>
    </source>
</evidence>
<evidence type="ECO:0000256" key="1">
    <source>
        <dbReference type="ARBA" id="ARBA00022679"/>
    </source>
</evidence>
<dbReference type="GO" id="GO:0016757">
    <property type="term" value="F:glycosyltransferase activity"/>
    <property type="evidence" value="ECO:0007669"/>
    <property type="project" value="InterPro"/>
</dbReference>
<feature type="domain" description="Glycosyl transferase family 1" evidence="2">
    <location>
        <begin position="207"/>
        <end position="358"/>
    </location>
</feature>
<reference evidence="4" key="1">
    <citation type="journal article" date="2012" name="Appl. Environ. Microbiol.">
        <title>Genetic Analysis of the Cronobacter sakazakii O4 to O7 O-Antigen Gene Clusters and Development of a PCR Assay for Identification of All C. sakazakii O Serotypes.</title>
        <authorList>
            <person name="Sun Y."/>
            <person name="Wang M."/>
            <person name="Wang Q."/>
            <person name="Cao B."/>
            <person name="He X."/>
            <person name="Li K."/>
            <person name="Feng L."/>
            <person name="Wang L."/>
        </authorList>
    </citation>
    <scope>NUCLEOTIDE SEQUENCE</scope>
    <source>
        <strain evidence="4">G2592</strain>
    </source>
</reference>
<dbReference type="Gene3D" id="3.40.50.2000">
    <property type="entry name" value="Glycogen Phosphorylase B"/>
    <property type="match status" value="2"/>
</dbReference>
<dbReference type="InterPro" id="IPR028098">
    <property type="entry name" value="Glyco_trans_4-like_N"/>
</dbReference>
<dbReference type="AlphaFoldDB" id="I1W2A9"/>
<dbReference type="InterPro" id="IPR001296">
    <property type="entry name" value="Glyco_trans_1"/>
</dbReference>
<dbReference type="PANTHER" id="PTHR46401:SF2">
    <property type="entry name" value="GLYCOSYLTRANSFERASE WBBK-RELATED"/>
    <property type="match status" value="1"/>
</dbReference>
<sequence>MIKNDIDVVFNCSTNVIGGGIQNSVNFITQVIKNKGYGLKWYFLLSPQVHSQIKDILMQGSFFIAYDSPASSFVARNKIKKLIDSLSPKLIYTSAGPAYINFSAPHIMGCSNPYILGASDYAYKLYGGWKERLKRKLKTVYQKFNIKKANAWIVQTEASKRQLQKIVTKKSKIYVIYNSVSEDFLNFLNQKNIASGYDDKIKKDAVYKIIVPTAYYKHKDLERVPVVASLLKEKYSVKFKIIFTVGSERDYDNIINIAKKYGVEDLIDNIGAYSHSQALSIYSKYDVVLQPSALEVFSTSYIEAMSTLRPLVVPDFDFAKSICGDYPYYYSATDINTYVEALYNAINDSGLQERYHKAVQIVSKYGSQEQRVNKIVKLIKDYLVDNEREHV</sequence>
<proteinExistence type="predicted"/>
<protein>
    <submittedName>
        <fullName evidence="5">Glycosyltransferase family 1 protein</fullName>
    </submittedName>
    <submittedName>
        <fullName evidence="4">WepR</fullName>
    </submittedName>
</protein>
<dbReference type="PANTHER" id="PTHR46401">
    <property type="entry name" value="GLYCOSYLTRANSFERASE WBBK-RELATED"/>
    <property type="match status" value="1"/>
</dbReference>
<gene>
    <name evidence="4" type="primary">wepR</name>
    <name evidence="5" type="ORF">B7T07_01970</name>
</gene>
<evidence type="ECO:0000259" key="2">
    <source>
        <dbReference type="Pfam" id="PF00534"/>
    </source>
</evidence>
<reference evidence="5 6" key="2">
    <citation type="submission" date="2017-04" db="EMBL/GenBank/DDBJ databases">
        <title>Cronobacter sakazakii, ST83 Lineage Isolates.</title>
        <authorList>
            <person name="Chase H."/>
            <person name="Tall B."/>
            <person name="Gopinath G."/>
            <person name="Lehner A."/>
        </authorList>
    </citation>
    <scope>NUCLEOTIDE SEQUENCE [LARGE SCALE GENOMIC DNA]</scope>
    <source>
        <strain evidence="5 6">MOD1_Comp15</strain>
    </source>
</reference>
<evidence type="ECO:0000259" key="3">
    <source>
        <dbReference type="Pfam" id="PF13439"/>
    </source>
</evidence>
<dbReference type="Proteomes" id="UP000244856">
    <property type="component" value="Unassembled WGS sequence"/>
</dbReference>
<evidence type="ECO:0000313" key="4">
    <source>
        <dbReference type="EMBL" id="AFI60294.1"/>
    </source>
</evidence>
<dbReference type="Pfam" id="PF13439">
    <property type="entry name" value="Glyco_transf_4"/>
    <property type="match status" value="1"/>
</dbReference>